<dbReference type="InterPro" id="IPR013128">
    <property type="entry name" value="Peptidase_C1A"/>
</dbReference>
<name>A0A914QYE1_9BILA</name>
<organism evidence="4 5">
    <name type="scientific">Panagrolaimus davidi</name>
    <dbReference type="NCBI Taxonomy" id="227884"/>
    <lineage>
        <taxon>Eukaryota</taxon>
        <taxon>Metazoa</taxon>
        <taxon>Ecdysozoa</taxon>
        <taxon>Nematoda</taxon>
        <taxon>Chromadorea</taxon>
        <taxon>Rhabditida</taxon>
        <taxon>Tylenchina</taxon>
        <taxon>Panagrolaimomorpha</taxon>
        <taxon>Panagrolaimoidea</taxon>
        <taxon>Panagrolaimidae</taxon>
        <taxon>Panagrolaimus</taxon>
    </lineage>
</organism>
<evidence type="ECO:0000256" key="1">
    <source>
        <dbReference type="ARBA" id="ARBA00008455"/>
    </source>
</evidence>
<dbReference type="SUPFAM" id="SSF54001">
    <property type="entry name" value="Cysteine proteinases"/>
    <property type="match status" value="1"/>
</dbReference>
<dbReference type="GO" id="GO:0006508">
    <property type="term" value="P:proteolysis"/>
    <property type="evidence" value="ECO:0007669"/>
    <property type="project" value="InterPro"/>
</dbReference>
<protein>
    <submittedName>
        <fullName evidence="5">Peptidase C1A papain C-terminal domain-containing protein</fullName>
    </submittedName>
</protein>
<dbReference type="PANTHER" id="PTHR12411">
    <property type="entry name" value="CYSTEINE PROTEASE FAMILY C1-RELATED"/>
    <property type="match status" value="1"/>
</dbReference>
<dbReference type="GO" id="GO:0008234">
    <property type="term" value="F:cysteine-type peptidase activity"/>
    <property type="evidence" value="ECO:0007669"/>
    <property type="project" value="InterPro"/>
</dbReference>
<dbReference type="GO" id="GO:0005319">
    <property type="term" value="F:lipid transporter activity"/>
    <property type="evidence" value="ECO:0007669"/>
    <property type="project" value="InterPro"/>
</dbReference>
<dbReference type="Pfam" id="PF00112">
    <property type="entry name" value="Peptidase_C1"/>
    <property type="match status" value="1"/>
</dbReference>
<dbReference type="Proteomes" id="UP000887578">
    <property type="component" value="Unplaced"/>
</dbReference>
<evidence type="ECO:0000313" key="4">
    <source>
        <dbReference type="Proteomes" id="UP000887578"/>
    </source>
</evidence>
<comment type="similarity">
    <text evidence="1">Belongs to the peptidase C1 family.</text>
</comment>
<dbReference type="InterPro" id="IPR000668">
    <property type="entry name" value="Peptidase_C1A_C"/>
</dbReference>
<dbReference type="WBParaSite" id="PDA_v2.g6931.t1">
    <property type="protein sequence ID" value="PDA_v2.g6931.t1"/>
    <property type="gene ID" value="PDA_v2.g6931"/>
</dbReference>
<evidence type="ECO:0000313" key="5">
    <source>
        <dbReference type="WBParaSite" id="PDA_v2.g6931.t1"/>
    </source>
</evidence>
<dbReference type="Gene3D" id="3.90.70.10">
    <property type="entry name" value="Cysteine proteinases"/>
    <property type="match status" value="1"/>
</dbReference>
<feature type="domain" description="Peptidase C1A papain C-terminal" evidence="2">
    <location>
        <begin position="124"/>
        <end position="217"/>
    </location>
</feature>
<evidence type="ECO:0000259" key="3">
    <source>
        <dbReference type="Pfam" id="PF01347"/>
    </source>
</evidence>
<evidence type="ECO:0000259" key="2">
    <source>
        <dbReference type="Pfam" id="PF00112"/>
    </source>
</evidence>
<sequence length="219" mass="25071">MQTANTGFLKTNFLFHGIRNGSLEKIDQFLPLNDFEEDRTLNLEILEEVGHPATFEIDEGSIKKVYFHKYEGLWTKNIKKTALIFFNTRNWSTRTYFANVNTAFVENEASIDGICDTEYLFPEINWLRDGFVTPAKDQSPCYSCWAFPTVGLVEFWHRRVTGNLLVFSEQDLIDCGRGKYDLHGCETKGGGNVESGLKAIKKNGIHLLNDYPWVGKDKP</sequence>
<reference evidence="5" key="1">
    <citation type="submission" date="2022-11" db="UniProtKB">
        <authorList>
            <consortium name="WormBaseParasite"/>
        </authorList>
    </citation>
    <scope>IDENTIFICATION</scope>
</reference>
<dbReference type="InterPro" id="IPR001747">
    <property type="entry name" value="Vitellogenin_N"/>
</dbReference>
<proteinExistence type="inferred from homology"/>
<feature type="domain" description="Vitellogenin" evidence="3">
    <location>
        <begin position="18"/>
        <end position="120"/>
    </location>
</feature>
<keyword evidence="4" id="KW-1185">Reference proteome</keyword>
<dbReference type="Pfam" id="PF01347">
    <property type="entry name" value="Vitellogenin_N"/>
    <property type="match status" value="1"/>
</dbReference>
<accession>A0A914QYE1</accession>
<dbReference type="InterPro" id="IPR038765">
    <property type="entry name" value="Papain-like_cys_pep_sf"/>
</dbReference>
<dbReference type="AlphaFoldDB" id="A0A914QYE1"/>